<accession>A0AAW1SA75</accession>
<protein>
    <submittedName>
        <fullName evidence="1">Uncharacterized protein</fullName>
    </submittedName>
</protein>
<dbReference type="EMBL" id="JALJOS010000002">
    <property type="protein sequence ID" value="KAK9842690.1"/>
    <property type="molecule type" value="Genomic_DNA"/>
</dbReference>
<reference evidence="1 2" key="1">
    <citation type="journal article" date="2024" name="Nat. Commun.">
        <title>Phylogenomics reveals the evolutionary origins of lichenization in chlorophyte algae.</title>
        <authorList>
            <person name="Puginier C."/>
            <person name="Libourel C."/>
            <person name="Otte J."/>
            <person name="Skaloud P."/>
            <person name="Haon M."/>
            <person name="Grisel S."/>
            <person name="Petersen M."/>
            <person name="Berrin J.G."/>
            <person name="Delaux P.M."/>
            <person name="Dal Grande F."/>
            <person name="Keller J."/>
        </authorList>
    </citation>
    <scope>NUCLEOTIDE SEQUENCE [LARGE SCALE GENOMIC DNA]</scope>
    <source>
        <strain evidence="1 2">SAG 2145</strain>
    </source>
</reference>
<name>A0AAW1SA75_9CHLO</name>
<dbReference type="Proteomes" id="UP001438707">
    <property type="component" value="Unassembled WGS sequence"/>
</dbReference>
<sequence length="98" mass="11615">MAKWQDHVGLLAKAHKYVARSAFKLLQIQKRSQLTHQGAKIPCHIPRESKREKVRERGASWVIEMAHQRFCGHLPMRCANRASNMRRREHSYCHHHQQ</sequence>
<evidence type="ECO:0000313" key="2">
    <source>
        <dbReference type="Proteomes" id="UP001438707"/>
    </source>
</evidence>
<dbReference type="AlphaFoldDB" id="A0AAW1SA75"/>
<evidence type="ECO:0000313" key="1">
    <source>
        <dbReference type="EMBL" id="KAK9842690.1"/>
    </source>
</evidence>
<gene>
    <name evidence="1" type="ORF">WJX74_000762</name>
</gene>
<proteinExistence type="predicted"/>
<organism evidence="1 2">
    <name type="scientific">Apatococcus lobatus</name>
    <dbReference type="NCBI Taxonomy" id="904363"/>
    <lineage>
        <taxon>Eukaryota</taxon>
        <taxon>Viridiplantae</taxon>
        <taxon>Chlorophyta</taxon>
        <taxon>core chlorophytes</taxon>
        <taxon>Trebouxiophyceae</taxon>
        <taxon>Chlorellales</taxon>
        <taxon>Chlorellaceae</taxon>
        <taxon>Apatococcus</taxon>
    </lineage>
</organism>
<comment type="caution">
    <text evidence="1">The sequence shown here is derived from an EMBL/GenBank/DDBJ whole genome shotgun (WGS) entry which is preliminary data.</text>
</comment>
<keyword evidence="2" id="KW-1185">Reference proteome</keyword>